<dbReference type="Proteomes" id="UP000516437">
    <property type="component" value="Chromosome 4"/>
</dbReference>
<evidence type="ECO:0000256" key="1">
    <source>
        <dbReference type="ARBA" id="ARBA00022491"/>
    </source>
</evidence>
<dbReference type="PANTHER" id="PTHR33388">
    <property type="entry name" value="OS01G0212500 PROTEIN"/>
    <property type="match status" value="1"/>
</dbReference>
<gene>
    <name evidence="6" type="ORF">CJ030_MR4G007831</name>
</gene>
<keyword evidence="7" id="KW-1185">Reference proteome</keyword>
<name>A0A6A1VXM7_9ROSI</name>
<dbReference type="PROSITE" id="PS51257">
    <property type="entry name" value="PROKAR_LIPOPROTEIN"/>
    <property type="match status" value="1"/>
</dbReference>
<evidence type="ECO:0000256" key="5">
    <source>
        <dbReference type="SAM" id="Phobius"/>
    </source>
</evidence>
<organism evidence="6 7">
    <name type="scientific">Morella rubra</name>
    <name type="common">Chinese bayberry</name>
    <dbReference type="NCBI Taxonomy" id="262757"/>
    <lineage>
        <taxon>Eukaryota</taxon>
        <taxon>Viridiplantae</taxon>
        <taxon>Streptophyta</taxon>
        <taxon>Embryophyta</taxon>
        <taxon>Tracheophyta</taxon>
        <taxon>Spermatophyta</taxon>
        <taxon>Magnoliopsida</taxon>
        <taxon>eudicotyledons</taxon>
        <taxon>Gunneridae</taxon>
        <taxon>Pentapetalae</taxon>
        <taxon>rosids</taxon>
        <taxon>fabids</taxon>
        <taxon>Fagales</taxon>
        <taxon>Myricaceae</taxon>
        <taxon>Morella</taxon>
    </lineage>
</organism>
<dbReference type="AlphaFoldDB" id="A0A6A1VXM7"/>
<accession>A0A6A1VXM7</accession>
<keyword evidence="2" id="KW-0805">Transcription regulation</keyword>
<feature type="transmembrane region" description="Helical" evidence="5">
    <location>
        <begin position="20"/>
        <end position="38"/>
    </location>
</feature>
<keyword evidence="1" id="KW-0678">Repressor</keyword>
<protein>
    <recommendedName>
        <fullName evidence="8">Protein SPEAR2</fullName>
    </recommendedName>
</protein>
<reference evidence="6 7" key="1">
    <citation type="journal article" date="2019" name="Plant Biotechnol. J.">
        <title>The red bayberry genome and genetic basis of sex determination.</title>
        <authorList>
            <person name="Jia H.M."/>
            <person name="Jia H.J."/>
            <person name="Cai Q.L."/>
            <person name="Wang Y."/>
            <person name="Zhao H.B."/>
            <person name="Yang W.F."/>
            <person name="Wang G.Y."/>
            <person name="Li Y.H."/>
            <person name="Zhan D.L."/>
            <person name="Shen Y.T."/>
            <person name="Niu Q.F."/>
            <person name="Chang L."/>
            <person name="Qiu J."/>
            <person name="Zhao L."/>
            <person name="Xie H.B."/>
            <person name="Fu W.Y."/>
            <person name="Jin J."/>
            <person name="Li X.W."/>
            <person name="Jiao Y."/>
            <person name="Zhou C.C."/>
            <person name="Tu T."/>
            <person name="Chai C.Y."/>
            <person name="Gao J.L."/>
            <person name="Fan L.J."/>
            <person name="van de Weg E."/>
            <person name="Wang J.Y."/>
            <person name="Gao Z.S."/>
        </authorList>
    </citation>
    <scope>NUCLEOTIDE SEQUENCE [LARGE SCALE GENOMIC DNA]</scope>
    <source>
        <tissue evidence="6">Leaves</tissue>
    </source>
</reference>
<sequence>MDKVDQTQKSSNSSSGGGGGAGSTGCGLGLGLGLGGVARSSKKRKQKKAPQRGLGVAQLEKIRLEEQQEKDLAAVAGAAIMSPPPSVSPSKSSFLSLPIPNYHHYCPPSSSIPFLSPSLADLSLPNLIINPPVQSVDARSSCSFPLTSPLNTGGFEVGWSEMSVPGHGGVPQLWNSYENNLERENSGLDPGLAFRSSLNFPFESDNPVWPPPTLMPRAQQPSHLMVNVSSGTTSSSALNFRMEPPSNQSYYGNYRPLFPEEEKMVGMKRPYPFSLENPPGPSFNCTLPTLPPIRSEESASYVHGGTFNLEGSNAVLRGPLCSTSKHQLNSKESIKEHEVLHGDFLSLSSPGTTSTCPSSKLKNHSTSPVSLNPRFPDPESLPYQGTAELCQLNQQEPFYCFLPPAKVKVGQAATAMNDCHGEVAESTDLSLKL</sequence>
<comment type="caution">
    <text evidence="6">The sequence shown here is derived from an EMBL/GenBank/DDBJ whole genome shotgun (WGS) entry which is preliminary data.</text>
</comment>
<feature type="compositionally biased region" description="Low complexity" evidence="4">
    <location>
        <begin position="349"/>
        <end position="359"/>
    </location>
</feature>
<dbReference type="PANTHER" id="PTHR33388:SF1">
    <property type="entry name" value="PROTEIN SPEAR2"/>
    <property type="match status" value="1"/>
</dbReference>
<dbReference type="GO" id="GO:0003700">
    <property type="term" value="F:DNA-binding transcription factor activity"/>
    <property type="evidence" value="ECO:0007669"/>
    <property type="project" value="InterPro"/>
</dbReference>
<evidence type="ECO:0000256" key="3">
    <source>
        <dbReference type="ARBA" id="ARBA00023163"/>
    </source>
</evidence>
<dbReference type="InterPro" id="IPR040356">
    <property type="entry name" value="SPEAR"/>
</dbReference>
<dbReference type="EMBL" id="RXIC02000022">
    <property type="protein sequence ID" value="KAB1216627.1"/>
    <property type="molecule type" value="Genomic_DNA"/>
</dbReference>
<keyword evidence="5" id="KW-1133">Transmembrane helix</keyword>
<keyword evidence="5" id="KW-0812">Transmembrane</keyword>
<dbReference type="OrthoDB" id="1926221at2759"/>
<feature type="region of interest" description="Disordered" evidence="4">
    <location>
        <begin position="1"/>
        <end position="22"/>
    </location>
</feature>
<keyword evidence="3" id="KW-0804">Transcription</keyword>
<evidence type="ECO:0000256" key="2">
    <source>
        <dbReference type="ARBA" id="ARBA00023015"/>
    </source>
</evidence>
<proteinExistence type="predicted"/>
<evidence type="ECO:0000313" key="7">
    <source>
        <dbReference type="Proteomes" id="UP000516437"/>
    </source>
</evidence>
<evidence type="ECO:0000256" key="4">
    <source>
        <dbReference type="SAM" id="MobiDB-lite"/>
    </source>
</evidence>
<evidence type="ECO:0000313" key="6">
    <source>
        <dbReference type="EMBL" id="KAB1216627.1"/>
    </source>
</evidence>
<feature type="region of interest" description="Disordered" evidence="4">
    <location>
        <begin position="349"/>
        <end position="375"/>
    </location>
</feature>
<evidence type="ECO:0008006" key="8">
    <source>
        <dbReference type="Google" id="ProtNLM"/>
    </source>
</evidence>
<keyword evidence="5" id="KW-0472">Membrane</keyword>